<dbReference type="Pfam" id="PF03811">
    <property type="entry name" value="Zn_ribbon_InsA"/>
    <property type="match status" value="1"/>
</dbReference>
<feature type="domain" description="InsA N-terminal zinc ribbon" evidence="1">
    <location>
        <begin position="1"/>
        <end position="33"/>
    </location>
</feature>
<comment type="caution">
    <text evidence="2">The sequence shown here is derived from an EMBL/GenBank/DDBJ whole genome shotgun (WGS) entry which is preliminary data.</text>
</comment>
<reference evidence="2 3" key="2">
    <citation type="submission" date="2020-02" db="EMBL/GenBank/DDBJ databases">
        <title>Genome sequences of Thiorhodococcus mannitoliphagus and Thiorhodococcus minor, purple sulfur photosynthetic bacteria in the gammaproteobacterial family, Chromatiaceae.</title>
        <authorList>
            <person name="Aviles F.A."/>
            <person name="Meyer T.E."/>
            <person name="Kyndt J.A."/>
        </authorList>
    </citation>
    <scope>NUCLEOTIDE SEQUENCE [LARGE SCALE GENOMIC DNA]</scope>
    <source>
        <strain evidence="2 3">DSM 18266</strain>
    </source>
</reference>
<evidence type="ECO:0000259" key="1">
    <source>
        <dbReference type="Pfam" id="PF03811"/>
    </source>
</evidence>
<dbReference type="EMBL" id="JAAIJR010000065">
    <property type="protein sequence ID" value="NEX21709.1"/>
    <property type="molecule type" value="Genomic_DNA"/>
</dbReference>
<sequence>MAFVSIQCLHCGQHEVVKRGKTSDGKQRYLCTNAHFTANTFIVPTV</sequence>
<dbReference type="InterPro" id="IPR003220">
    <property type="entry name" value="InsA_N_dom_Znf"/>
</dbReference>
<name>A0A6P1DVH1_9GAMM</name>
<evidence type="ECO:0000313" key="2">
    <source>
        <dbReference type="EMBL" id="NEX21709.1"/>
    </source>
</evidence>
<accession>A0A6P1DVH1</accession>
<keyword evidence="3" id="KW-1185">Reference proteome</keyword>
<dbReference type="GO" id="GO:0006313">
    <property type="term" value="P:DNA transposition"/>
    <property type="evidence" value="ECO:0007669"/>
    <property type="project" value="InterPro"/>
</dbReference>
<protein>
    <submittedName>
        <fullName evidence="2">IS1 family transposase</fullName>
    </submittedName>
</protein>
<dbReference type="Proteomes" id="UP000471640">
    <property type="component" value="Unassembled WGS sequence"/>
</dbReference>
<dbReference type="RefSeq" id="WP_164654811.1">
    <property type="nucleotide sequence ID" value="NZ_JAAIJR010000065.1"/>
</dbReference>
<evidence type="ECO:0000313" key="3">
    <source>
        <dbReference type="Proteomes" id="UP000471640"/>
    </source>
</evidence>
<organism evidence="2 3">
    <name type="scientific">Thiorhodococcus mannitoliphagus</name>
    <dbReference type="NCBI Taxonomy" id="329406"/>
    <lineage>
        <taxon>Bacteria</taxon>
        <taxon>Pseudomonadati</taxon>
        <taxon>Pseudomonadota</taxon>
        <taxon>Gammaproteobacteria</taxon>
        <taxon>Chromatiales</taxon>
        <taxon>Chromatiaceae</taxon>
        <taxon>Thiorhodococcus</taxon>
    </lineage>
</organism>
<proteinExistence type="predicted"/>
<reference evidence="3" key="1">
    <citation type="journal article" date="2020" name="Microbiol. Resour. Announc.">
        <title>Draft Genome Sequences of Thiorhodococcus mannitoliphagus and Thiorhodococcus minor, Purple Sulfur Photosynthetic Bacteria in the Gammaproteobacterial Family Chromatiaceae.</title>
        <authorList>
            <person name="Aviles F.A."/>
            <person name="Meyer T.E."/>
            <person name="Kyndt J.A."/>
        </authorList>
    </citation>
    <scope>NUCLEOTIDE SEQUENCE [LARGE SCALE GENOMIC DNA]</scope>
    <source>
        <strain evidence="3">DSM 18266</strain>
    </source>
</reference>
<dbReference type="AlphaFoldDB" id="A0A6P1DVH1"/>
<gene>
    <name evidence="2" type="ORF">G3480_15550</name>
</gene>